<evidence type="ECO:0000313" key="3">
    <source>
        <dbReference type="EMBL" id="NPD91729.1"/>
    </source>
</evidence>
<dbReference type="Proteomes" id="UP000714420">
    <property type="component" value="Unassembled WGS sequence"/>
</dbReference>
<reference evidence="3 4" key="1">
    <citation type="submission" date="2020-05" db="EMBL/GenBank/DDBJ databases">
        <title>Distinct polysaccharide utilization as determinants for interspecies competition between intestinal Prevotella spp.</title>
        <authorList>
            <person name="Galvez E.J.C."/>
            <person name="Iljazovic A."/>
            <person name="Strowig T."/>
        </authorList>
    </citation>
    <scope>NUCLEOTIDE SEQUENCE [LARGE SCALE GENOMIC DNA]</scope>
    <source>
        <strain evidence="3 4">PMUR</strain>
    </source>
</reference>
<proteinExistence type="predicted"/>
<sequence>MKFVGVILCGVLLFPLHVQSKVKKDTIYTTDDDRIIITYDITHSAGQTTIRFTGQQKKLGKINSKYKNLSKVAVMFFDRTGNYSGDVSVTNMIPEAFMTPEGVQYQKSADGFYLIQSEPKLSFTVKSDADIQIPIYLAYKPKKGKYVLFSKSQDLRIHLGTKKSAGYTKAAPQIVQQTITSTMETESDNTVEIKVLESVNAAKSLISETTELPFSDNLLDEINYLRQKRREITDNSLLSEITDVLDRYESKKRTLEEKSTAEQIALQQAEELRAKKEAQAIKAQNDSIAAAQQSAAEKEKKRNFWMIIGGIVFAILAFIGNQVFQGIRNKRNQMQMMNMQQNIADRAEAEAKRRARNSIRTQRNRIINEARQKTSDAIRRNGTLNVNGKSKKASI</sequence>
<gene>
    <name evidence="3" type="ORF">HPS56_05070</name>
</gene>
<evidence type="ECO:0008006" key="5">
    <source>
        <dbReference type="Google" id="ProtNLM"/>
    </source>
</evidence>
<feature type="coiled-coil region" evidence="1">
    <location>
        <begin position="238"/>
        <end position="301"/>
    </location>
</feature>
<keyword evidence="1" id="KW-0175">Coiled coil</keyword>
<comment type="caution">
    <text evidence="3">The sequence shown here is derived from an EMBL/GenBank/DDBJ whole genome shotgun (WGS) entry which is preliminary data.</text>
</comment>
<accession>A0ABX2AKJ9</accession>
<keyword evidence="2" id="KW-1133">Transmembrane helix</keyword>
<name>A0ABX2AKJ9_9BACT</name>
<dbReference type="RefSeq" id="WP_172274873.1">
    <property type="nucleotide sequence ID" value="NZ_CASGMU010000005.1"/>
</dbReference>
<keyword evidence="2" id="KW-0472">Membrane</keyword>
<evidence type="ECO:0000313" key="4">
    <source>
        <dbReference type="Proteomes" id="UP000714420"/>
    </source>
</evidence>
<evidence type="ECO:0000256" key="2">
    <source>
        <dbReference type="SAM" id="Phobius"/>
    </source>
</evidence>
<evidence type="ECO:0000256" key="1">
    <source>
        <dbReference type="SAM" id="Coils"/>
    </source>
</evidence>
<dbReference type="EMBL" id="JABKKF010000003">
    <property type="protein sequence ID" value="NPD91729.1"/>
    <property type="molecule type" value="Genomic_DNA"/>
</dbReference>
<feature type="transmembrane region" description="Helical" evidence="2">
    <location>
        <begin position="304"/>
        <end position="324"/>
    </location>
</feature>
<protein>
    <recommendedName>
        <fullName evidence="5">DUF4384 domain-containing protein</fullName>
    </recommendedName>
</protein>
<keyword evidence="4" id="KW-1185">Reference proteome</keyword>
<organism evidence="3 4">
    <name type="scientific">Xylanibacter muris</name>
    <dbReference type="NCBI Taxonomy" id="2736290"/>
    <lineage>
        <taxon>Bacteria</taxon>
        <taxon>Pseudomonadati</taxon>
        <taxon>Bacteroidota</taxon>
        <taxon>Bacteroidia</taxon>
        <taxon>Bacteroidales</taxon>
        <taxon>Prevotellaceae</taxon>
        <taxon>Xylanibacter</taxon>
    </lineage>
</organism>
<keyword evidence="2" id="KW-0812">Transmembrane</keyword>